<dbReference type="Gene3D" id="2.170.130.10">
    <property type="entry name" value="TonB-dependent receptor, plug domain"/>
    <property type="match status" value="1"/>
</dbReference>
<dbReference type="Proteomes" id="UP000095541">
    <property type="component" value="Unassembled WGS sequence"/>
</dbReference>
<feature type="signal peptide" evidence="10">
    <location>
        <begin position="1"/>
        <end position="20"/>
    </location>
</feature>
<dbReference type="InterPro" id="IPR008969">
    <property type="entry name" value="CarboxyPept-like_regulatory"/>
</dbReference>
<feature type="domain" description="TonB-dependent receptor-like beta-barrel" evidence="11">
    <location>
        <begin position="402"/>
        <end position="772"/>
    </location>
</feature>
<reference evidence="13 14" key="1">
    <citation type="submission" date="2015-09" db="EMBL/GenBank/DDBJ databases">
        <authorList>
            <consortium name="Pathogen Informatics"/>
        </authorList>
    </citation>
    <scope>NUCLEOTIDE SEQUENCE [LARGE SCALE GENOMIC DNA]</scope>
    <source>
        <strain evidence="13 14">2789STDY5834945</strain>
    </source>
</reference>
<dbReference type="InterPro" id="IPR023997">
    <property type="entry name" value="TonB-dep_OMP_SusC/RagA_CS"/>
</dbReference>
<evidence type="ECO:0000256" key="8">
    <source>
        <dbReference type="PROSITE-ProRule" id="PRU01360"/>
    </source>
</evidence>
<dbReference type="EMBL" id="CZBI01000008">
    <property type="protein sequence ID" value="CUQ41498.1"/>
    <property type="molecule type" value="Genomic_DNA"/>
</dbReference>
<evidence type="ECO:0000259" key="12">
    <source>
        <dbReference type="Pfam" id="PF07715"/>
    </source>
</evidence>
<keyword evidence="2 8" id="KW-0813">Transport</keyword>
<dbReference type="Pfam" id="PF00593">
    <property type="entry name" value="TonB_dep_Rec_b-barrel"/>
    <property type="match status" value="1"/>
</dbReference>
<dbReference type="InterPro" id="IPR012910">
    <property type="entry name" value="Plug_dom"/>
</dbReference>
<evidence type="ECO:0000259" key="11">
    <source>
        <dbReference type="Pfam" id="PF00593"/>
    </source>
</evidence>
<dbReference type="NCBIfam" id="TIGR04056">
    <property type="entry name" value="OMP_RagA_SusC"/>
    <property type="match status" value="1"/>
</dbReference>
<keyword evidence="5 9" id="KW-0798">TonB box</keyword>
<evidence type="ECO:0000313" key="14">
    <source>
        <dbReference type="Proteomes" id="UP000095541"/>
    </source>
</evidence>
<comment type="subcellular location">
    <subcellularLocation>
        <location evidence="1 8">Cell outer membrane</location>
        <topology evidence="1 8">Multi-pass membrane protein</topology>
    </subcellularLocation>
</comment>
<name>A0A174WAP0_BACT4</name>
<evidence type="ECO:0000313" key="13">
    <source>
        <dbReference type="EMBL" id="CUQ41498.1"/>
    </source>
</evidence>
<keyword evidence="4 8" id="KW-0812">Transmembrane</keyword>
<dbReference type="InterPro" id="IPR039426">
    <property type="entry name" value="TonB-dep_rcpt-like"/>
</dbReference>
<dbReference type="InterPro" id="IPR036942">
    <property type="entry name" value="Beta-barrel_TonB_sf"/>
</dbReference>
<dbReference type="InterPro" id="IPR037066">
    <property type="entry name" value="Plug_dom_sf"/>
</dbReference>
<keyword evidence="6 8" id="KW-0472">Membrane</keyword>
<dbReference type="NCBIfam" id="TIGR04057">
    <property type="entry name" value="SusC_RagA_signa"/>
    <property type="match status" value="1"/>
</dbReference>
<dbReference type="SUPFAM" id="SSF56935">
    <property type="entry name" value="Porins"/>
    <property type="match status" value="1"/>
</dbReference>
<dbReference type="GO" id="GO:0009279">
    <property type="term" value="C:cell outer membrane"/>
    <property type="evidence" value="ECO:0007669"/>
    <property type="project" value="UniProtKB-SubCell"/>
</dbReference>
<dbReference type="Pfam" id="PF13715">
    <property type="entry name" value="CarbopepD_reg_2"/>
    <property type="match status" value="1"/>
</dbReference>
<evidence type="ECO:0000256" key="4">
    <source>
        <dbReference type="ARBA" id="ARBA00022692"/>
    </source>
</evidence>
<gene>
    <name evidence="13" type="ORF">ERS852557_04270</name>
</gene>
<evidence type="ECO:0000256" key="10">
    <source>
        <dbReference type="SAM" id="SignalP"/>
    </source>
</evidence>
<dbReference type="Pfam" id="PF07715">
    <property type="entry name" value="Plug"/>
    <property type="match status" value="1"/>
</dbReference>
<protein>
    <submittedName>
        <fullName evidence="13">Outer membrane receptor proteins, mostly Fe transport</fullName>
    </submittedName>
</protein>
<keyword evidence="10" id="KW-0732">Signal</keyword>
<proteinExistence type="inferred from homology"/>
<evidence type="ECO:0000256" key="3">
    <source>
        <dbReference type="ARBA" id="ARBA00022452"/>
    </source>
</evidence>
<dbReference type="SUPFAM" id="SSF49464">
    <property type="entry name" value="Carboxypeptidase regulatory domain-like"/>
    <property type="match status" value="1"/>
</dbReference>
<organism evidence="13 14">
    <name type="scientific">Bacteroides thetaiotaomicron</name>
    <dbReference type="NCBI Taxonomy" id="818"/>
    <lineage>
        <taxon>Bacteria</taxon>
        <taxon>Pseudomonadati</taxon>
        <taxon>Bacteroidota</taxon>
        <taxon>Bacteroidia</taxon>
        <taxon>Bacteroidales</taxon>
        <taxon>Bacteroidaceae</taxon>
        <taxon>Bacteroides</taxon>
    </lineage>
</organism>
<evidence type="ECO:0000256" key="7">
    <source>
        <dbReference type="ARBA" id="ARBA00023237"/>
    </source>
</evidence>
<dbReference type="PROSITE" id="PS52016">
    <property type="entry name" value="TONB_DEPENDENT_REC_3"/>
    <property type="match status" value="1"/>
</dbReference>
<evidence type="ECO:0000256" key="9">
    <source>
        <dbReference type="RuleBase" id="RU003357"/>
    </source>
</evidence>
<keyword evidence="3 8" id="KW-1134">Transmembrane beta strand</keyword>
<feature type="chain" id="PRO_5008036578" evidence="10">
    <location>
        <begin position="21"/>
        <end position="982"/>
    </location>
</feature>
<comment type="similarity">
    <text evidence="8 9">Belongs to the TonB-dependent receptor family.</text>
</comment>
<dbReference type="AlphaFoldDB" id="A0A174WAP0"/>
<dbReference type="InterPro" id="IPR000531">
    <property type="entry name" value="Beta-barrel_TonB"/>
</dbReference>
<evidence type="ECO:0000256" key="2">
    <source>
        <dbReference type="ARBA" id="ARBA00022448"/>
    </source>
</evidence>
<dbReference type="Gene3D" id="2.40.170.20">
    <property type="entry name" value="TonB-dependent receptor, beta-barrel domain"/>
    <property type="match status" value="1"/>
</dbReference>
<keyword evidence="13" id="KW-0675">Receptor</keyword>
<dbReference type="InterPro" id="IPR023996">
    <property type="entry name" value="TonB-dep_OMP_SusC/RagA"/>
</dbReference>
<evidence type="ECO:0000256" key="1">
    <source>
        <dbReference type="ARBA" id="ARBA00004571"/>
    </source>
</evidence>
<evidence type="ECO:0000256" key="6">
    <source>
        <dbReference type="ARBA" id="ARBA00023136"/>
    </source>
</evidence>
<keyword evidence="7 8" id="KW-0998">Cell outer membrane</keyword>
<dbReference type="Gene3D" id="2.60.40.1120">
    <property type="entry name" value="Carboxypeptidase-like, regulatory domain"/>
    <property type="match status" value="1"/>
</dbReference>
<accession>A0A174WAP0</accession>
<feature type="domain" description="TonB-dependent receptor plug" evidence="12">
    <location>
        <begin position="112"/>
        <end position="222"/>
    </location>
</feature>
<sequence length="982" mass="108744">MKRKMSLLGLICLFTSILMAQTKISGTVTDVDKNPLPGVSVVCKSTSQGTVTNLDGKYTIEINKGNTLTFSLIGMQTQDIKIASQSIINVIMHESTIELDEVVAIGYGTAKKSDLTSSIISVKPDELKNVKVGSAADALQGLATGVLISKGSFKPGGSSNIIIRGNGSFGNGGASTTPLYIIDGVMSNAGLDVIAPSDIESIEVLKDAASTAIYGSRASNGIILVTTKKGKTGKASITFNTNIGIQNLINKQKVLNASQFKEILDAATDNTYLWDKGEQRMFDEGRSTDWQDLITQSGVYQNYNLGITGGSEKTTYYLGLDWVDQEGIIKNTGYQKGNIRFNLDSKLNNWLTMGAKFNVIRSSTNSSNTDGVAGMNSLDQGTMGSAIASKPSAPIFNEDGTYYDNLLLRPNPVAAVTYFKNNFTQTRINASFNLEAEILKNLKLRTENGTEYINNQSNVFQDSRMTGIYKNVNISDRENGEQFYLQTENTLTYQLNKGIHRLTAVGGFSASIFNWTMMSAQVLNASNITQNDNLGTGTPKSVNSDKVKSTLASFFGRVNYSLADKYLLTVTLRADGSSRFAKGHKWGYFPSGGLAWRINQEDFLKDVNFLDNLKLRTSYGIVGNQEISSYQSMAQVDATSSRYTDYVFGGTLANGSRTSILAQPDLTWEKSRQFDLGLDFAFFKNRLSGSIDGYYKYTYDLLYNVPLPLESGYRTALVNVGAMKNRGIELTLNSVNIDTKDFTWQTSLNYSFNKNEIDKLYNDLERVGNYFVGQSINVIYTKRFGGIWQSDEAEIAKIYNAEPGDYKIIDRNRNNIIDDDDRDFVGQTTPQFFGSFSNTFKSHGFDLTIFLTYAGGHKIYNPFAYLDSYSPSANMSPDYYHNYWTPERPSNKYPRLGSTNSQLYKTDGMYQKGDYIRLKNLELGYTLPRNIANKVYASNIRVYASVQNLVTFTKYTGFDVETSNANPYPACRVFMGGLTVNF</sequence>
<evidence type="ECO:0000256" key="5">
    <source>
        <dbReference type="ARBA" id="ARBA00023077"/>
    </source>
</evidence>